<evidence type="ECO:0000256" key="2">
    <source>
        <dbReference type="ARBA" id="ARBA00022448"/>
    </source>
</evidence>
<dbReference type="Proteomes" id="UP000031521">
    <property type="component" value="Chromosome"/>
</dbReference>
<dbReference type="CDD" id="cd03293">
    <property type="entry name" value="ABC_NrtD_SsuB_transporters"/>
    <property type="match status" value="1"/>
</dbReference>
<dbReference type="EC" id="3.6.3.36" evidence="10"/>
<keyword evidence="4" id="KW-0997">Cell inner membrane</keyword>
<keyword evidence="10" id="KW-0378">Hydrolase</keyword>
<dbReference type="Gene3D" id="3.40.50.300">
    <property type="entry name" value="P-loop containing nucleotide triphosphate hydrolases"/>
    <property type="match status" value="1"/>
</dbReference>
<keyword evidence="2" id="KW-0813">Transport</keyword>
<dbReference type="PROSITE" id="PS00211">
    <property type="entry name" value="ABC_TRANSPORTER_1"/>
    <property type="match status" value="1"/>
</dbReference>
<evidence type="ECO:0000313" key="10">
    <source>
        <dbReference type="EMBL" id="AJE46798.1"/>
    </source>
</evidence>
<evidence type="ECO:0000256" key="3">
    <source>
        <dbReference type="ARBA" id="ARBA00022475"/>
    </source>
</evidence>
<keyword evidence="7" id="KW-1278">Translocase</keyword>
<dbReference type="SUPFAM" id="SSF52540">
    <property type="entry name" value="P-loop containing nucleoside triphosphate hydrolases"/>
    <property type="match status" value="1"/>
</dbReference>
<evidence type="ECO:0000256" key="4">
    <source>
        <dbReference type="ARBA" id="ARBA00022519"/>
    </source>
</evidence>
<comment type="similarity">
    <text evidence="1">Belongs to the ABC transporter superfamily.</text>
</comment>
<reference evidence="10 11" key="1">
    <citation type="journal article" date="2014" name="Int. J. Syst. Evol. Microbiol.">
        <title>Celeribacter indicus sp. nov., a polycyclic aromatic hydrocarbon-degrading bacterium from deep-sea sediment and reclassification of Huaishuia halophila as Celeribacter halophilus comb. nov.</title>
        <authorList>
            <person name="Lai Q."/>
            <person name="Cao J."/>
            <person name="Yuan J."/>
            <person name="Li F."/>
            <person name="Shao Z."/>
        </authorList>
    </citation>
    <scope>NUCLEOTIDE SEQUENCE [LARGE SCALE GENOMIC DNA]</scope>
    <source>
        <strain evidence="10">P73</strain>
    </source>
</reference>
<feature type="domain" description="ABC transporter" evidence="9">
    <location>
        <begin position="4"/>
        <end position="237"/>
    </location>
</feature>
<dbReference type="PROSITE" id="PS50893">
    <property type="entry name" value="ABC_TRANSPORTER_2"/>
    <property type="match status" value="1"/>
</dbReference>
<keyword evidence="11" id="KW-1185">Reference proteome</keyword>
<sequence>MSALRLSQVSLHYGATGGRAAPLVLEDISLTLDRGEFLSVIGRSGSGKTSLLNLAAGFVAPSSGRVEVDGNAVTGPGPDRAVVFQDDALFPWRRVLENVALPLKLAGVPRADRLERAHHWLTEVGLAGQGGKFVWQLSGGQRQRVGIARALAAEPRFLLMDEPLGALDAMTRDQMHELLLKLWQESHAGALLITHSVEEAVFLSTSVVVLAPEPGRIAFREELDFGRRFLAGEDPRSLKSEPAFIAARERLLAAIHEKETAR</sequence>
<dbReference type="PANTHER" id="PTHR42788">
    <property type="entry name" value="TAURINE IMPORT ATP-BINDING PROTEIN-RELATED"/>
    <property type="match status" value="1"/>
</dbReference>
<dbReference type="EMBL" id="CP004393">
    <property type="protein sequence ID" value="AJE46798.1"/>
    <property type="molecule type" value="Genomic_DNA"/>
</dbReference>
<dbReference type="KEGG" id="cid:P73_2083"/>
<dbReference type="OrthoDB" id="9802264at2"/>
<dbReference type="STRING" id="1208324.P73_2083"/>
<dbReference type="GO" id="GO:0005524">
    <property type="term" value="F:ATP binding"/>
    <property type="evidence" value="ECO:0007669"/>
    <property type="project" value="UniProtKB-KW"/>
</dbReference>
<organism evidence="10 11">
    <name type="scientific">Celeribacter indicus</name>
    <dbReference type="NCBI Taxonomy" id="1208324"/>
    <lineage>
        <taxon>Bacteria</taxon>
        <taxon>Pseudomonadati</taxon>
        <taxon>Pseudomonadota</taxon>
        <taxon>Alphaproteobacteria</taxon>
        <taxon>Rhodobacterales</taxon>
        <taxon>Roseobacteraceae</taxon>
        <taxon>Celeribacter</taxon>
    </lineage>
</organism>
<dbReference type="RefSeq" id="WP_043869524.1">
    <property type="nucleotide sequence ID" value="NZ_CP004393.1"/>
</dbReference>
<evidence type="ECO:0000256" key="6">
    <source>
        <dbReference type="ARBA" id="ARBA00022840"/>
    </source>
</evidence>
<keyword evidence="8" id="KW-0472">Membrane</keyword>
<name>A0A0B5DTP0_9RHOB</name>
<dbReference type="PANTHER" id="PTHR42788:SF18">
    <property type="entry name" value="TAURINE IMPORT ATP-BINDING PROTEIN TAUB"/>
    <property type="match status" value="1"/>
</dbReference>
<dbReference type="InterPro" id="IPR003593">
    <property type="entry name" value="AAA+_ATPase"/>
</dbReference>
<dbReference type="HOGENOM" id="CLU_000604_1_22_5"/>
<evidence type="ECO:0000256" key="5">
    <source>
        <dbReference type="ARBA" id="ARBA00022741"/>
    </source>
</evidence>
<protein>
    <submittedName>
        <fullName evidence="10">Taurine transporter ATP-binding subunit</fullName>
        <ecNumber evidence="10">3.6.3.36</ecNumber>
    </submittedName>
</protein>
<evidence type="ECO:0000256" key="1">
    <source>
        <dbReference type="ARBA" id="ARBA00005417"/>
    </source>
</evidence>
<proteinExistence type="inferred from homology"/>
<evidence type="ECO:0000256" key="8">
    <source>
        <dbReference type="ARBA" id="ARBA00023136"/>
    </source>
</evidence>
<dbReference type="InterPro" id="IPR003439">
    <property type="entry name" value="ABC_transporter-like_ATP-bd"/>
</dbReference>
<accession>A0A0B5DTP0</accession>
<evidence type="ECO:0000313" key="11">
    <source>
        <dbReference type="Proteomes" id="UP000031521"/>
    </source>
</evidence>
<dbReference type="AlphaFoldDB" id="A0A0B5DTP0"/>
<dbReference type="InterPro" id="IPR027417">
    <property type="entry name" value="P-loop_NTPase"/>
</dbReference>
<dbReference type="GO" id="GO:0016887">
    <property type="term" value="F:ATP hydrolysis activity"/>
    <property type="evidence" value="ECO:0007669"/>
    <property type="project" value="InterPro"/>
</dbReference>
<dbReference type="InterPro" id="IPR050166">
    <property type="entry name" value="ABC_transporter_ATP-bind"/>
</dbReference>
<keyword evidence="3" id="KW-1003">Cell membrane</keyword>
<dbReference type="InterPro" id="IPR017871">
    <property type="entry name" value="ABC_transporter-like_CS"/>
</dbReference>
<keyword evidence="6 10" id="KW-0067">ATP-binding</keyword>
<evidence type="ECO:0000256" key="7">
    <source>
        <dbReference type="ARBA" id="ARBA00022967"/>
    </source>
</evidence>
<gene>
    <name evidence="10" type="primary">tauB</name>
    <name evidence="10" type="ORF">P73_2083</name>
</gene>
<dbReference type="Pfam" id="PF00005">
    <property type="entry name" value="ABC_tran"/>
    <property type="match status" value="1"/>
</dbReference>
<evidence type="ECO:0000259" key="9">
    <source>
        <dbReference type="PROSITE" id="PS50893"/>
    </source>
</evidence>
<keyword evidence="5" id="KW-0547">Nucleotide-binding</keyword>
<dbReference type="SMART" id="SM00382">
    <property type="entry name" value="AAA"/>
    <property type="match status" value="1"/>
</dbReference>